<evidence type="ECO:0000313" key="3">
    <source>
        <dbReference type="Proteomes" id="UP000309488"/>
    </source>
</evidence>
<dbReference type="Proteomes" id="UP000309488">
    <property type="component" value="Unassembled WGS sequence"/>
</dbReference>
<keyword evidence="3" id="KW-1185">Reference proteome</keyword>
<keyword evidence="1" id="KW-0732">Signal</keyword>
<feature type="chain" id="PRO_5020583513" description="SPOR domain-containing protein" evidence="1">
    <location>
        <begin position="25"/>
        <end position="175"/>
    </location>
</feature>
<dbReference type="RefSeq" id="WP_136838953.1">
    <property type="nucleotide sequence ID" value="NZ_SWBR01000001.1"/>
</dbReference>
<evidence type="ECO:0008006" key="4">
    <source>
        <dbReference type="Google" id="ProtNLM"/>
    </source>
</evidence>
<reference evidence="2 3" key="1">
    <citation type="submission" date="2019-04" db="EMBL/GenBank/DDBJ databases">
        <title>Pedobacter sp. RP-3-22 sp. nov., isolated from Arctic soil.</title>
        <authorList>
            <person name="Dahal R.H."/>
            <person name="Kim D.-U."/>
        </authorList>
    </citation>
    <scope>NUCLEOTIDE SEQUENCE [LARGE SCALE GENOMIC DNA]</scope>
    <source>
        <strain evidence="2 3">RP-3-22</strain>
    </source>
</reference>
<organism evidence="2 3">
    <name type="scientific">Pedobacter polaris</name>
    <dbReference type="NCBI Taxonomy" id="2571273"/>
    <lineage>
        <taxon>Bacteria</taxon>
        <taxon>Pseudomonadati</taxon>
        <taxon>Bacteroidota</taxon>
        <taxon>Sphingobacteriia</taxon>
        <taxon>Sphingobacteriales</taxon>
        <taxon>Sphingobacteriaceae</taxon>
        <taxon>Pedobacter</taxon>
    </lineage>
</organism>
<gene>
    <name evidence="2" type="ORF">FA048_04215</name>
</gene>
<evidence type="ECO:0000313" key="2">
    <source>
        <dbReference type="EMBL" id="TKC12828.1"/>
    </source>
</evidence>
<dbReference type="OrthoDB" id="1073285at2"/>
<comment type="caution">
    <text evidence="2">The sequence shown here is derived from an EMBL/GenBank/DDBJ whole genome shotgun (WGS) entry which is preliminary data.</text>
</comment>
<name>A0A4U1CZ77_9SPHI</name>
<accession>A0A4U1CZ77</accession>
<evidence type="ECO:0000256" key="1">
    <source>
        <dbReference type="SAM" id="SignalP"/>
    </source>
</evidence>
<proteinExistence type="predicted"/>
<feature type="signal peptide" evidence="1">
    <location>
        <begin position="1"/>
        <end position="24"/>
    </location>
</feature>
<protein>
    <recommendedName>
        <fullName evidence="4">SPOR domain-containing protein</fullName>
    </recommendedName>
</protein>
<sequence length="175" mass="19107">MKKTILSSLLLFLFIAGLSIKSNAQAHAKKKADEQTEAWRYEIEVAGTGVQGSYLVKVWSYSKRPAVAIEQAKKNAVHGVIFKGFPGKTGVAGKPPLTTNVNVEEEKKEFFTDFFADGGKYMKFVSLTTDGSIAAEDRMKVGKEYKIGVLVSVNVALLRKDLEEAGILKSLNAGF</sequence>
<dbReference type="EMBL" id="SWBR01000001">
    <property type="protein sequence ID" value="TKC12828.1"/>
    <property type="molecule type" value="Genomic_DNA"/>
</dbReference>
<dbReference type="AlphaFoldDB" id="A0A4U1CZ77"/>